<evidence type="ECO:0000313" key="1">
    <source>
        <dbReference type="EMBL" id="KAI7994000.1"/>
    </source>
</evidence>
<keyword evidence="2" id="KW-1185">Reference proteome</keyword>
<protein>
    <submittedName>
        <fullName evidence="1">Outer envelope membrane protein 7</fullName>
    </submittedName>
</protein>
<name>A0ACC0G0Y6_9ERIC</name>
<organism evidence="1 2">
    <name type="scientific">Camellia lanceoleosa</name>
    <dbReference type="NCBI Taxonomy" id="1840588"/>
    <lineage>
        <taxon>Eukaryota</taxon>
        <taxon>Viridiplantae</taxon>
        <taxon>Streptophyta</taxon>
        <taxon>Embryophyta</taxon>
        <taxon>Tracheophyta</taxon>
        <taxon>Spermatophyta</taxon>
        <taxon>Magnoliopsida</taxon>
        <taxon>eudicotyledons</taxon>
        <taxon>Gunneridae</taxon>
        <taxon>Pentapetalae</taxon>
        <taxon>asterids</taxon>
        <taxon>Ericales</taxon>
        <taxon>Theaceae</taxon>
        <taxon>Camellia</taxon>
    </lineage>
</organism>
<sequence>MGQSGNVKALKSTVVVAGALAFYWIAIELAFKSWLNKARDALNKSDQIQTRTALITTAQLRSYDNKASELSNAPNLKP</sequence>
<evidence type="ECO:0000313" key="2">
    <source>
        <dbReference type="Proteomes" id="UP001060215"/>
    </source>
</evidence>
<dbReference type="Proteomes" id="UP001060215">
    <property type="component" value="Chromosome 12"/>
</dbReference>
<proteinExistence type="predicted"/>
<accession>A0ACC0G0Y6</accession>
<comment type="caution">
    <text evidence="1">The sequence shown here is derived from an EMBL/GenBank/DDBJ whole genome shotgun (WGS) entry which is preliminary data.</text>
</comment>
<reference evidence="1 2" key="1">
    <citation type="journal article" date="2022" name="Plant J.">
        <title>Chromosome-level genome of Camellia lanceoleosa provides a valuable resource for understanding genome evolution and self-incompatibility.</title>
        <authorList>
            <person name="Gong W."/>
            <person name="Xiao S."/>
            <person name="Wang L."/>
            <person name="Liao Z."/>
            <person name="Chang Y."/>
            <person name="Mo W."/>
            <person name="Hu G."/>
            <person name="Li W."/>
            <person name="Zhao G."/>
            <person name="Zhu H."/>
            <person name="Hu X."/>
            <person name="Ji K."/>
            <person name="Xiang X."/>
            <person name="Song Q."/>
            <person name="Yuan D."/>
            <person name="Jin S."/>
            <person name="Zhang L."/>
        </authorList>
    </citation>
    <scope>NUCLEOTIDE SEQUENCE [LARGE SCALE GENOMIC DNA]</scope>
    <source>
        <strain evidence="1">SQ_2022a</strain>
    </source>
</reference>
<dbReference type="EMBL" id="CM045769">
    <property type="protein sequence ID" value="KAI7994000.1"/>
    <property type="molecule type" value="Genomic_DNA"/>
</dbReference>
<gene>
    <name evidence="1" type="ORF">LOK49_LG11G01156</name>
</gene>